<accession>A0A3P3QP24</accession>
<keyword evidence="2" id="KW-1185">Reference proteome</keyword>
<dbReference type="SUPFAM" id="SSF53850">
    <property type="entry name" value="Periplasmic binding protein-like II"/>
    <property type="match status" value="1"/>
</dbReference>
<sequence length="284" mass="32536">MYKAVILMGYLLCHHCVASDVTWLKTDWPPHQITAGPHQEQGTFDLLQQLVVAQLPHLTHRIKVVNLPRLEQAFLQRNTGVCSFGSLFTETRAKSRWYSKAVAVLPGLAVHFRQSTELKQHPAWQKNGSMDMRKLAQDRTLTGAYQPNRFYPASVMDAARTNNFIPQEFTSQLNAASLLLSKRVDYVVEYPERMAFYLRQDSAQQQIQSLAIADAAPYVVSYITCSKNPQGQQLVEQINKALRRLWQQPEHKAALFRWVDDNTKLKLEQAYTEVQHQVVNGTEQ</sequence>
<evidence type="ECO:0000313" key="1">
    <source>
        <dbReference type="EMBL" id="RRJ22977.1"/>
    </source>
</evidence>
<comment type="caution">
    <text evidence="1">The sequence shown here is derived from an EMBL/GenBank/DDBJ whole genome shotgun (WGS) entry which is preliminary data.</text>
</comment>
<dbReference type="AlphaFoldDB" id="A0A3P3QP24"/>
<dbReference type="OrthoDB" id="8480452at2"/>
<protein>
    <submittedName>
        <fullName evidence="1">Uncharacterized protein</fullName>
    </submittedName>
</protein>
<proteinExistence type="predicted"/>
<dbReference type="RefSeq" id="WP_125060816.1">
    <property type="nucleotide sequence ID" value="NZ_LAVS01000004.1"/>
</dbReference>
<gene>
    <name evidence="1" type="ORF">EIK76_02495</name>
</gene>
<name>A0A3P3QP24_9GAMM</name>
<dbReference type="Proteomes" id="UP000276260">
    <property type="component" value="Unassembled WGS sequence"/>
</dbReference>
<reference evidence="1 2" key="1">
    <citation type="submission" date="2018-11" db="EMBL/GenBank/DDBJ databases">
        <title>Draft genome analysis of Rheinheimera mesophila isolated from an industrial waste site.</title>
        <authorList>
            <person name="Yu Q."/>
            <person name="Qi Y."/>
            <person name="Zhang H."/>
            <person name="Lu Y."/>
            <person name="Pu J."/>
        </authorList>
    </citation>
    <scope>NUCLEOTIDE SEQUENCE [LARGE SCALE GENOMIC DNA]</scope>
    <source>
        <strain evidence="1 2">IITR13</strain>
    </source>
</reference>
<dbReference type="EMBL" id="RRCF01000001">
    <property type="protein sequence ID" value="RRJ22977.1"/>
    <property type="molecule type" value="Genomic_DNA"/>
</dbReference>
<evidence type="ECO:0000313" key="2">
    <source>
        <dbReference type="Proteomes" id="UP000276260"/>
    </source>
</evidence>
<organism evidence="1 2">
    <name type="scientific">Rheinheimera mesophila</name>
    <dbReference type="NCBI Taxonomy" id="1547515"/>
    <lineage>
        <taxon>Bacteria</taxon>
        <taxon>Pseudomonadati</taxon>
        <taxon>Pseudomonadota</taxon>
        <taxon>Gammaproteobacteria</taxon>
        <taxon>Chromatiales</taxon>
        <taxon>Chromatiaceae</taxon>
        <taxon>Rheinheimera</taxon>
    </lineage>
</organism>